<dbReference type="InParanoid" id="A0A409XXX6"/>
<protein>
    <recommendedName>
        <fullName evidence="3">F-box domain-containing protein</fullName>
    </recommendedName>
</protein>
<accession>A0A409XXX6</accession>
<evidence type="ECO:0000313" key="2">
    <source>
        <dbReference type="Proteomes" id="UP000284706"/>
    </source>
</evidence>
<dbReference type="AlphaFoldDB" id="A0A409XXX6"/>
<evidence type="ECO:0000313" key="1">
    <source>
        <dbReference type="EMBL" id="PPQ95620.1"/>
    </source>
</evidence>
<gene>
    <name evidence="1" type="ORF">CVT26_008649</name>
</gene>
<reference evidence="1 2" key="1">
    <citation type="journal article" date="2018" name="Evol. Lett.">
        <title>Horizontal gene cluster transfer increased hallucinogenic mushroom diversity.</title>
        <authorList>
            <person name="Reynolds H.T."/>
            <person name="Vijayakumar V."/>
            <person name="Gluck-Thaler E."/>
            <person name="Korotkin H.B."/>
            <person name="Matheny P.B."/>
            <person name="Slot J.C."/>
        </authorList>
    </citation>
    <scope>NUCLEOTIDE SEQUENCE [LARGE SCALE GENOMIC DNA]</scope>
    <source>
        <strain evidence="1 2">SRW20</strain>
    </source>
</reference>
<evidence type="ECO:0008006" key="3">
    <source>
        <dbReference type="Google" id="ProtNLM"/>
    </source>
</evidence>
<sequence>MRSFIMLFVGYTSRSRSLGITAFQVLILAILHMQVVPEMDPPDRAHAHHKRNEPQFSLSDGLLGLFDSFPVEIISTIFLLYVCDDCWKNEELRPGLTLGKICKGWRQVAWSTPNLWTSLIIRPQNSTSMTHVDLAREWLARSGSLPISIEFTSRFNEGVRADKELGQVYEEMTKLFNSCSGRWYSLSLSLPSSSLEAFPTLECSPSMLQNLSLSATCNGQFRIPNYQRTRSFANWSPAVVEISCLNVILDWKSVLDLSLDFVDIAEVLYIFKRAPNLKKCSLKEVRDSGTDVSTIIERRPIICPVLESLIITFIDKEAATSFCNAVSLPALKHLEFCGYDIDVLELSMDELIFFLTKSSCALQSLFIFESDFELGSLIRLAPFLSSIKELYIHYAHSFSDMDIEERGSFYHLLADQTQSISPPAFPTDVPLLPFLEKFQWFGPAPFAWEILPGLLEPTSHDGLRHCRPLKSVEINCDDTEELEDAYIPKDIVLQLSVFNEVKFDFTLDFYWFGQHRIDLWKASMEEFEAQKGEEYTSI</sequence>
<dbReference type="EMBL" id="NHYE01001421">
    <property type="protein sequence ID" value="PPQ95620.1"/>
    <property type="molecule type" value="Genomic_DNA"/>
</dbReference>
<organism evidence="1 2">
    <name type="scientific">Gymnopilus dilepis</name>
    <dbReference type="NCBI Taxonomy" id="231916"/>
    <lineage>
        <taxon>Eukaryota</taxon>
        <taxon>Fungi</taxon>
        <taxon>Dikarya</taxon>
        <taxon>Basidiomycota</taxon>
        <taxon>Agaricomycotina</taxon>
        <taxon>Agaricomycetes</taxon>
        <taxon>Agaricomycetidae</taxon>
        <taxon>Agaricales</taxon>
        <taxon>Agaricineae</taxon>
        <taxon>Hymenogastraceae</taxon>
        <taxon>Gymnopilus</taxon>
    </lineage>
</organism>
<comment type="caution">
    <text evidence="1">The sequence shown here is derived from an EMBL/GenBank/DDBJ whole genome shotgun (WGS) entry which is preliminary data.</text>
</comment>
<dbReference type="OrthoDB" id="3139566at2759"/>
<keyword evidence="2" id="KW-1185">Reference proteome</keyword>
<proteinExistence type="predicted"/>
<dbReference type="Proteomes" id="UP000284706">
    <property type="component" value="Unassembled WGS sequence"/>
</dbReference>
<dbReference type="SUPFAM" id="SSF52047">
    <property type="entry name" value="RNI-like"/>
    <property type="match status" value="1"/>
</dbReference>
<name>A0A409XXX6_9AGAR</name>